<keyword evidence="5" id="KW-1185">Reference proteome</keyword>
<dbReference type="SUPFAM" id="SSF47616">
    <property type="entry name" value="GST C-terminal domain-like"/>
    <property type="match status" value="1"/>
</dbReference>
<dbReference type="Gene3D" id="1.20.1050.10">
    <property type="match status" value="1"/>
</dbReference>
<evidence type="ECO:0000259" key="2">
    <source>
        <dbReference type="PROSITE" id="PS50404"/>
    </source>
</evidence>
<dbReference type="CDD" id="cd03191">
    <property type="entry name" value="GST_C_Zeta"/>
    <property type="match status" value="1"/>
</dbReference>
<feature type="domain" description="GST N-terminal" evidence="2">
    <location>
        <begin position="11"/>
        <end position="95"/>
    </location>
</feature>
<dbReference type="FunFam" id="1.20.1050.10:FF:000010">
    <property type="entry name" value="Maleylacetoacetate isomerase isoform 1"/>
    <property type="match status" value="1"/>
</dbReference>
<dbReference type="PANTHER" id="PTHR42673">
    <property type="entry name" value="MALEYLACETOACETATE ISOMERASE"/>
    <property type="match status" value="1"/>
</dbReference>
<dbReference type="PANTHER" id="PTHR42673:SF4">
    <property type="entry name" value="MALEYLACETOACETATE ISOMERASE"/>
    <property type="match status" value="1"/>
</dbReference>
<dbReference type="GO" id="GO:0004364">
    <property type="term" value="F:glutathione transferase activity"/>
    <property type="evidence" value="ECO:0007669"/>
    <property type="project" value="TreeGrafter"/>
</dbReference>
<dbReference type="SFLD" id="SFLDG00358">
    <property type="entry name" value="Main_(cytGST)"/>
    <property type="match status" value="1"/>
</dbReference>
<dbReference type="AlphaFoldDB" id="A0AAD4DIA8"/>
<dbReference type="InterPro" id="IPR034330">
    <property type="entry name" value="GST_Zeta_C"/>
</dbReference>
<dbReference type="InterPro" id="IPR005955">
    <property type="entry name" value="GST_Zeta"/>
</dbReference>
<dbReference type="GO" id="GO:0016034">
    <property type="term" value="F:maleylacetoacetate isomerase activity"/>
    <property type="evidence" value="ECO:0007669"/>
    <property type="project" value="TreeGrafter"/>
</dbReference>
<dbReference type="InterPro" id="IPR040079">
    <property type="entry name" value="Glutathione_S-Trfase"/>
</dbReference>
<reference evidence="4" key="1">
    <citation type="journal article" date="2020" name="Fungal Divers.">
        <title>Resolving the Mortierellaceae phylogeny through synthesis of multi-gene phylogenetics and phylogenomics.</title>
        <authorList>
            <person name="Vandepol N."/>
            <person name="Liber J."/>
            <person name="Desiro A."/>
            <person name="Na H."/>
            <person name="Kennedy M."/>
            <person name="Barry K."/>
            <person name="Grigoriev I.V."/>
            <person name="Miller A.N."/>
            <person name="O'Donnell K."/>
            <person name="Stajich J.E."/>
            <person name="Bonito G."/>
        </authorList>
    </citation>
    <scope>NUCLEOTIDE SEQUENCE</scope>
    <source>
        <strain evidence="4">NRRL 28262</strain>
    </source>
</reference>
<dbReference type="SUPFAM" id="SSF52833">
    <property type="entry name" value="Thioredoxin-like"/>
    <property type="match status" value="1"/>
</dbReference>
<dbReference type="NCBIfam" id="TIGR01262">
    <property type="entry name" value="maiA"/>
    <property type="match status" value="1"/>
</dbReference>
<name>A0AAD4DIA8_9FUNG</name>
<dbReference type="GO" id="GO:0006559">
    <property type="term" value="P:L-phenylalanine catabolic process"/>
    <property type="evidence" value="ECO:0007669"/>
    <property type="project" value="TreeGrafter"/>
</dbReference>
<dbReference type="PROSITE" id="PS50404">
    <property type="entry name" value="GST_NTER"/>
    <property type="match status" value="1"/>
</dbReference>
<dbReference type="Pfam" id="PF14497">
    <property type="entry name" value="GST_C_3"/>
    <property type="match status" value="1"/>
</dbReference>
<dbReference type="InterPro" id="IPR004045">
    <property type="entry name" value="Glutathione_S-Trfase_N"/>
</dbReference>
<evidence type="ECO:0000256" key="1">
    <source>
        <dbReference type="ARBA" id="ARBA00010007"/>
    </source>
</evidence>
<dbReference type="InterPro" id="IPR004046">
    <property type="entry name" value="GST_C"/>
</dbReference>
<dbReference type="InterPro" id="IPR036282">
    <property type="entry name" value="Glutathione-S-Trfase_C_sf"/>
</dbReference>
<dbReference type="PROSITE" id="PS50405">
    <property type="entry name" value="GST_CTER"/>
    <property type="match status" value="1"/>
</dbReference>
<comment type="caution">
    <text evidence="4">The sequence shown here is derived from an EMBL/GenBank/DDBJ whole genome shotgun (WGS) entry which is preliminary data.</text>
</comment>
<dbReference type="Proteomes" id="UP001194580">
    <property type="component" value="Unassembled WGS sequence"/>
</dbReference>
<evidence type="ECO:0000313" key="4">
    <source>
        <dbReference type="EMBL" id="KAG0278898.1"/>
    </source>
</evidence>
<feature type="domain" description="GST C-terminal" evidence="3">
    <location>
        <begin position="100"/>
        <end position="220"/>
    </location>
</feature>
<evidence type="ECO:0000313" key="5">
    <source>
        <dbReference type="Proteomes" id="UP001194580"/>
    </source>
</evidence>
<dbReference type="Gene3D" id="3.40.30.10">
    <property type="entry name" value="Glutaredoxin"/>
    <property type="match status" value="1"/>
</dbReference>
<dbReference type="SFLD" id="SFLDS00019">
    <property type="entry name" value="Glutathione_Transferase_(cytos"/>
    <property type="match status" value="1"/>
</dbReference>
<dbReference type="InterPro" id="IPR036249">
    <property type="entry name" value="Thioredoxin-like_sf"/>
</dbReference>
<protein>
    <submittedName>
        <fullName evidence="4">Glutathione S-transferase zeta-1</fullName>
    </submittedName>
</protein>
<dbReference type="Pfam" id="PF13417">
    <property type="entry name" value="GST_N_3"/>
    <property type="match status" value="1"/>
</dbReference>
<organism evidence="4 5">
    <name type="scientific">Linnemannia exigua</name>
    <dbReference type="NCBI Taxonomy" id="604196"/>
    <lineage>
        <taxon>Eukaryota</taxon>
        <taxon>Fungi</taxon>
        <taxon>Fungi incertae sedis</taxon>
        <taxon>Mucoromycota</taxon>
        <taxon>Mortierellomycotina</taxon>
        <taxon>Mortierellomycetes</taxon>
        <taxon>Mortierellales</taxon>
        <taxon>Mortierellaceae</taxon>
        <taxon>Linnemannia</taxon>
    </lineage>
</organism>
<dbReference type="InterPro" id="IPR010987">
    <property type="entry name" value="Glutathione-S-Trfase_C-like"/>
</dbReference>
<gene>
    <name evidence="4" type="primary">GSTZ1_1</name>
    <name evidence="4" type="ORF">BGZ95_002842</name>
</gene>
<dbReference type="GO" id="GO:0005739">
    <property type="term" value="C:mitochondrion"/>
    <property type="evidence" value="ECO:0007669"/>
    <property type="project" value="TreeGrafter"/>
</dbReference>
<dbReference type="GO" id="GO:0006749">
    <property type="term" value="P:glutathione metabolic process"/>
    <property type="evidence" value="ECO:0007669"/>
    <property type="project" value="TreeGrafter"/>
</dbReference>
<comment type="similarity">
    <text evidence="1">Belongs to the GST superfamily. Zeta family.</text>
</comment>
<accession>A0AAD4DIA8</accession>
<dbReference type="EMBL" id="JAAAIL010000162">
    <property type="protein sequence ID" value="KAG0278898.1"/>
    <property type="molecule type" value="Genomic_DNA"/>
</dbReference>
<evidence type="ECO:0000259" key="3">
    <source>
        <dbReference type="PROSITE" id="PS50405"/>
    </source>
</evidence>
<proteinExistence type="inferred from homology"/>
<sequence length="223" mass="24945">MTPQPTAASSPRPVLYSFYRSSCAWRVRLALNLKNIPFDTRPINLLAEQNKTPEYKAIQPFGAVPAFLEANSQGPALVESVAILEYLDETRPELPLLPKDPASRAKVRALVEAIAMDIQPIGSMRILKYIGKDKEAEWTSHFLKEGFSALEKMLEKTAGKYSFGDSVTMADLLLVPQFYNGIRFNIDMSAYPIMSRINSELETIPAFQASHPTKQPDCPPELR</sequence>